<evidence type="ECO:0000313" key="2">
    <source>
        <dbReference type="Proteomes" id="UP001732700"/>
    </source>
</evidence>
<dbReference type="Proteomes" id="UP001732700">
    <property type="component" value="Chromosome 6C"/>
</dbReference>
<sequence length="471" mass="52098">MSLPGMKTPAGASGIQQWLSTTVMSAVSLVLALVVISLSAGSFLPRASLRVYLTTGAFGGSKNGTAAAFLLSDKVFQGGQELLPEQNVPSDTMNSSKASLGTRQFNRRMPEPVATGACDLYRGEWFSDSSGPLYTNSSCPLITKTQNCQANGRPDKGYENWRWKPEQCILPRFDAQKFLELMRGKTLAFVGDSVARNQMESLLCILWQVDTPVNNGTRRMQKWIFRSTSTTIIRIWSSWLVHRSIEAVEFAPNGLDKVFLDIPDENFMELLPSFDVLVLSSGHWFAKRSAYILNGSVVGGQLWWPREAGKMQMNSVDAFGVSVVTCLTAVATSPDFKGIAILRTYSPDHYEGGEWNTNGSCTGKVKPLLDEAVRNEFTDTMHEKQVTSFRKAVKNSGEHGSKLKLMDITKPFALRVDGHPGPYRSTDPNKKTQRGPDGKPPPQDCLHWCMPGAVDTWNEMLLETIRRELAG</sequence>
<dbReference type="EnsemblPlants" id="AVESA.00010b.r2.6CG1133110.1">
    <property type="protein sequence ID" value="AVESA.00010b.r2.6CG1133110.1.CDS"/>
    <property type="gene ID" value="AVESA.00010b.r2.6CG1133110"/>
</dbReference>
<reference evidence="1" key="2">
    <citation type="submission" date="2025-09" db="UniProtKB">
        <authorList>
            <consortium name="EnsemblPlants"/>
        </authorList>
    </citation>
    <scope>IDENTIFICATION</scope>
</reference>
<name>A0ACD5ZCJ6_AVESA</name>
<protein>
    <submittedName>
        <fullName evidence="1">Uncharacterized protein</fullName>
    </submittedName>
</protein>
<accession>A0ACD5ZCJ6</accession>
<reference evidence="1" key="1">
    <citation type="submission" date="2021-05" db="EMBL/GenBank/DDBJ databases">
        <authorList>
            <person name="Scholz U."/>
            <person name="Mascher M."/>
            <person name="Fiebig A."/>
        </authorList>
    </citation>
    <scope>NUCLEOTIDE SEQUENCE [LARGE SCALE GENOMIC DNA]</scope>
</reference>
<proteinExistence type="predicted"/>
<evidence type="ECO:0000313" key="1">
    <source>
        <dbReference type="EnsemblPlants" id="AVESA.00010b.r2.6CG1133110.1.CDS"/>
    </source>
</evidence>
<keyword evidence="2" id="KW-1185">Reference proteome</keyword>
<organism evidence="1 2">
    <name type="scientific">Avena sativa</name>
    <name type="common">Oat</name>
    <dbReference type="NCBI Taxonomy" id="4498"/>
    <lineage>
        <taxon>Eukaryota</taxon>
        <taxon>Viridiplantae</taxon>
        <taxon>Streptophyta</taxon>
        <taxon>Embryophyta</taxon>
        <taxon>Tracheophyta</taxon>
        <taxon>Spermatophyta</taxon>
        <taxon>Magnoliopsida</taxon>
        <taxon>Liliopsida</taxon>
        <taxon>Poales</taxon>
        <taxon>Poaceae</taxon>
        <taxon>BOP clade</taxon>
        <taxon>Pooideae</taxon>
        <taxon>Poodae</taxon>
        <taxon>Poeae</taxon>
        <taxon>Poeae Chloroplast Group 1 (Aveneae type)</taxon>
        <taxon>Aveninae</taxon>
        <taxon>Avena</taxon>
    </lineage>
</organism>